<dbReference type="Proteomes" id="UP000094067">
    <property type="component" value="Unassembled WGS sequence"/>
</dbReference>
<comment type="caution">
    <text evidence="2">The sequence shown here is derived from an EMBL/GenBank/DDBJ whole genome shotgun (WGS) entry which is preliminary data.</text>
</comment>
<evidence type="ECO:0000313" key="3">
    <source>
        <dbReference type="Proteomes" id="UP000094067"/>
    </source>
</evidence>
<reference evidence="2 3" key="1">
    <citation type="submission" date="2016-07" db="EMBL/GenBank/DDBJ databases">
        <title>Characterization of isolates of Eisenbergiella tayi derived from blood cultures, using whole genome sequencing.</title>
        <authorList>
            <person name="Burdz T."/>
            <person name="Wiebe D."/>
            <person name="Huynh C."/>
            <person name="Bernard K."/>
        </authorList>
    </citation>
    <scope>NUCLEOTIDE SEQUENCE [LARGE SCALE GENOMIC DNA]</scope>
    <source>
        <strain evidence="2 3">NML 110608</strain>
    </source>
</reference>
<gene>
    <name evidence="2" type="ORF">BEI61_03263</name>
</gene>
<dbReference type="EMBL" id="MCGH01000002">
    <property type="protein sequence ID" value="ODM07373.1"/>
    <property type="molecule type" value="Genomic_DNA"/>
</dbReference>
<feature type="transmembrane region" description="Helical" evidence="1">
    <location>
        <begin position="194"/>
        <end position="213"/>
    </location>
</feature>
<proteinExistence type="predicted"/>
<evidence type="ECO:0008006" key="4">
    <source>
        <dbReference type="Google" id="ProtNLM"/>
    </source>
</evidence>
<accession>A0A1E3AF71</accession>
<evidence type="ECO:0000313" key="2">
    <source>
        <dbReference type="EMBL" id="ODM07373.1"/>
    </source>
</evidence>
<protein>
    <recommendedName>
        <fullName evidence="4">DUF1700 domain-containing protein</fullName>
    </recommendedName>
</protein>
<organism evidence="2 3">
    <name type="scientific">Eisenbergiella tayi</name>
    <dbReference type="NCBI Taxonomy" id="1432052"/>
    <lineage>
        <taxon>Bacteria</taxon>
        <taxon>Bacillati</taxon>
        <taxon>Bacillota</taxon>
        <taxon>Clostridia</taxon>
        <taxon>Lachnospirales</taxon>
        <taxon>Lachnospiraceae</taxon>
        <taxon>Eisenbergiella</taxon>
    </lineage>
</organism>
<name>A0A1E3AF71_9FIRM</name>
<keyword evidence="1" id="KW-0812">Transmembrane</keyword>
<keyword evidence="1" id="KW-0472">Membrane</keyword>
<keyword evidence="1" id="KW-1133">Transmembrane helix</keyword>
<sequence length="297" mass="33407">MNKDEFLNELKSYLSILEDEEQADILEEYTQHIDMKISTGLSEAEAIRDFGNVSELAAQILEAYHVKPGYREVLPDRTGCGAVAVKPEKASVMDGIADYMDSIAGSIAETFAETGRELKRIWGEIRWGELRKNGTEVLETVWEVLGVPFRWLDRFFTGKRKEIDEEEALAEPEIIQSGKERADQNMFRDLCRSMGNGIAGIFTGIWRLFLGCVKWCWNGIMIAAALFGGICCMLLLFLLAMMFVWLLQGYPLAGAAIACFGGVLCAGSFTVLCTTFLVRRRTNTESRRIVKERIQGR</sequence>
<dbReference type="AlphaFoldDB" id="A0A1E3AF71"/>
<dbReference type="RefSeq" id="WP_069153036.1">
    <property type="nucleotide sequence ID" value="NZ_MCGH01000002.1"/>
</dbReference>
<evidence type="ECO:0000256" key="1">
    <source>
        <dbReference type="SAM" id="Phobius"/>
    </source>
</evidence>
<feature type="transmembrane region" description="Helical" evidence="1">
    <location>
        <begin position="220"/>
        <end position="246"/>
    </location>
</feature>
<feature type="transmembrane region" description="Helical" evidence="1">
    <location>
        <begin position="252"/>
        <end position="278"/>
    </location>
</feature>
<dbReference type="Pfam" id="PF22564">
    <property type="entry name" value="HAAS"/>
    <property type="match status" value="1"/>
</dbReference>